<keyword evidence="2" id="KW-1185">Reference proteome</keyword>
<organism evidence="1 2">
    <name type="scientific">Pseudomonas segetis</name>
    <dbReference type="NCBI Taxonomy" id="298908"/>
    <lineage>
        <taxon>Bacteria</taxon>
        <taxon>Pseudomonadati</taxon>
        <taxon>Pseudomonadota</taxon>
        <taxon>Gammaproteobacteria</taxon>
        <taxon>Pseudomonadales</taxon>
        <taxon>Pseudomonadaceae</taxon>
        <taxon>Pseudomonas</taxon>
    </lineage>
</organism>
<accession>A0A239DMZ4</accession>
<protein>
    <recommendedName>
        <fullName evidence="3">Lipopolysaccharide kinase (Kdo/WaaP) family protein</fullName>
    </recommendedName>
</protein>
<gene>
    <name evidence="1" type="ORF">SAMN05216255_2323</name>
</gene>
<dbReference type="AlphaFoldDB" id="A0A239DMZ4"/>
<name>A0A239DMZ4_9PSED</name>
<dbReference type="SUPFAM" id="SSF56112">
    <property type="entry name" value="Protein kinase-like (PK-like)"/>
    <property type="match status" value="1"/>
</dbReference>
<dbReference type="Proteomes" id="UP000242915">
    <property type="component" value="Unassembled WGS sequence"/>
</dbReference>
<sequence>MTTLTQAQLKARLEGSKTIEEDGHGLKVAELADGSFLKLFRRKRLLSSALWAPPSVRFARNAERLIALGIPAPVTLELILVPELELNGLRYEPVAGVTLRNHWRELNPEQLEEQLFKFGTFLGRVHQSGIYFRSLHLGNVLSMPDGQYALIDVSDMKIFSRPLSAWQRARNVQHLLRYQEDATWLANEHQATLLRGYAQSAGPSAAAQLAQAFARHRQRVS</sequence>
<evidence type="ECO:0008006" key="3">
    <source>
        <dbReference type="Google" id="ProtNLM"/>
    </source>
</evidence>
<dbReference type="RefSeq" id="WP_089359825.1">
    <property type="nucleotide sequence ID" value="NZ_FZOG01000002.1"/>
</dbReference>
<evidence type="ECO:0000313" key="2">
    <source>
        <dbReference type="Proteomes" id="UP000242915"/>
    </source>
</evidence>
<evidence type="ECO:0000313" key="1">
    <source>
        <dbReference type="EMBL" id="SNS33172.1"/>
    </source>
</evidence>
<dbReference type="EMBL" id="FZOG01000002">
    <property type="protein sequence ID" value="SNS33172.1"/>
    <property type="molecule type" value="Genomic_DNA"/>
</dbReference>
<proteinExistence type="predicted"/>
<reference evidence="2" key="1">
    <citation type="submission" date="2017-06" db="EMBL/GenBank/DDBJ databases">
        <authorList>
            <person name="Varghese N."/>
            <person name="Submissions S."/>
        </authorList>
    </citation>
    <scope>NUCLEOTIDE SEQUENCE [LARGE SCALE GENOMIC DNA]</scope>
    <source>
        <strain evidence="2">CIP 108523</strain>
    </source>
</reference>
<dbReference type="InterPro" id="IPR011009">
    <property type="entry name" value="Kinase-like_dom_sf"/>
</dbReference>